<keyword evidence="1" id="KW-0732">Signal</keyword>
<evidence type="ECO:0000313" key="2">
    <source>
        <dbReference type="EMBL" id="MFD0762962.1"/>
    </source>
</evidence>
<proteinExistence type="predicted"/>
<dbReference type="RefSeq" id="WP_386783481.1">
    <property type="nucleotide sequence ID" value="NZ_JBHTIC010000020.1"/>
</dbReference>
<reference evidence="3" key="1">
    <citation type="journal article" date="2019" name="Int. J. Syst. Evol. Microbiol.">
        <title>The Global Catalogue of Microorganisms (GCM) 10K type strain sequencing project: providing services to taxonomists for standard genome sequencing and annotation.</title>
        <authorList>
            <consortium name="The Broad Institute Genomics Platform"/>
            <consortium name="The Broad Institute Genome Sequencing Center for Infectious Disease"/>
            <person name="Wu L."/>
            <person name="Ma J."/>
        </authorList>
    </citation>
    <scope>NUCLEOTIDE SEQUENCE [LARGE SCALE GENOMIC DNA]</scope>
    <source>
        <strain evidence="3">CCUG 60022</strain>
    </source>
</reference>
<gene>
    <name evidence="2" type="ORF">ACFQZW_12795</name>
</gene>
<comment type="caution">
    <text evidence="2">The sequence shown here is derived from an EMBL/GenBank/DDBJ whole genome shotgun (WGS) entry which is preliminary data.</text>
</comment>
<organism evidence="2 3">
    <name type="scientific">Lutibacter aestuarii</name>
    <dbReference type="NCBI Taxonomy" id="861111"/>
    <lineage>
        <taxon>Bacteria</taxon>
        <taxon>Pseudomonadati</taxon>
        <taxon>Bacteroidota</taxon>
        <taxon>Flavobacteriia</taxon>
        <taxon>Flavobacteriales</taxon>
        <taxon>Flavobacteriaceae</taxon>
        <taxon>Lutibacter</taxon>
    </lineage>
</organism>
<evidence type="ECO:0000256" key="1">
    <source>
        <dbReference type="SAM" id="SignalP"/>
    </source>
</evidence>
<protein>
    <recommendedName>
        <fullName evidence="4">DUF3347 domain-containing protein</fullName>
    </recommendedName>
</protein>
<dbReference type="Proteomes" id="UP001597032">
    <property type="component" value="Unassembled WGS sequence"/>
</dbReference>
<dbReference type="EMBL" id="JBHTIC010000020">
    <property type="protein sequence ID" value="MFD0762962.1"/>
    <property type="molecule type" value="Genomic_DNA"/>
</dbReference>
<feature type="chain" id="PRO_5046086508" description="DUF3347 domain-containing protein" evidence="1">
    <location>
        <begin position="21"/>
        <end position="247"/>
    </location>
</feature>
<evidence type="ECO:0008006" key="4">
    <source>
        <dbReference type="Google" id="ProtNLM"/>
    </source>
</evidence>
<feature type="signal peptide" evidence="1">
    <location>
        <begin position="1"/>
        <end position="20"/>
    </location>
</feature>
<keyword evidence="3" id="KW-1185">Reference proteome</keyword>
<evidence type="ECO:0000313" key="3">
    <source>
        <dbReference type="Proteomes" id="UP001597032"/>
    </source>
</evidence>
<accession>A0ABW2Z825</accession>
<sequence>MKKILVYTILFLLISTGTKAQELNLGDIMGEAQEFFGEAQKKADTEAQKKFEAAFKDKFKRMGAYLEQLDNYSAETKCTYMIFKYQMSVDSLIATTAAEKNCKRKYDLYGMQLMSKISSTSIMYCTEDLYNLFSSENTKEEKEKINQLTTDIAEILDRGGRMMVSNIFAGRKDMKNIPDIERTFLMFYAEGEKISDDSAKFSDRENEVSKPILAVLLKHFHPISLLRSTAEISKQMDKIKPCAQATH</sequence>
<name>A0ABW2Z825_9FLAO</name>